<keyword evidence="13" id="KW-0732">Signal</keyword>
<proteinExistence type="inferred from homology"/>
<dbReference type="EMBL" id="JAVIJP010000005">
    <property type="protein sequence ID" value="KAL3652973.1"/>
    <property type="molecule type" value="Genomic_DNA"/>
</dbReference>
<evidence type="ECO:0000256" key="11">
    <source>
        <dbReference type="ARBA" id="ARBA00047928"/>
    </source>
</evidence>
<dbReference type="InterPro" id="IPR035513">
    <property type="entry name" value="Invertase/methylesterase_inhib"/>
</dbReference>
<keyword evidence="6" id="KW-0134">Cell wall</keyword>
<feature type="active site" evidence="12">
    <location>
        <position position="405"/>
    </location>
</feature>
<dbReference type="SUPFAM" id="SSF51126">
    <property type="entry name" value="Pectin lyase-like"/>
    <property type="match status" value="1"/>
</dbReference>
<comment type="subcellular location">
    <subcellularLocation>
        <location evidence="1">Secreted</location>
        <location evidence="1">Cell wall</location>
    </subcellularLocation>
</comment>
<feature type="domain" description="Pectinesterase inhibitor" evidence="14">
    <location>
        <begin position="42"/>
        <end position="194"/>
    </location>
</feature>
<evidence type="ECO:0000313" key="15">
    <source>
        <dbReference type="EMBL" id="KAL3652973.1"/>
    </source>
</evidence>
<evidence type="ECO:0000256" key="4">
    <source>
        <dbReference type="ARBA" id="ARBA00007786"/>
    </source>
</evidence>
<evidence type="ECO:0000256" key="5">
    <source>
        <dbReference type="ARBA" id="ARBA00013229"/>
    </source>
</evidence>
<name>A0ABD3EEW9_9LAMI</name>
<organism evidence="15 16">
    <name type="scientific">Castilleja foliolosa</name>
    <dbReference type="NCBI Taxonomy" id="1961234"/>
    <lineage>
        <taxon>Eukaryota</taxon>
        <taxon>Viridiplantae</taxon>
        <taxon>Streptophyta</taxon>
        <taxon>Embryophyta</taxon>
        <taxon>Tracheophyta</taxon>
        <taxon>Spermatophyta</taxon>
        <taxon>Magnoliopsida</taxon>
        <taxon>eudicotyledons</taxon>
        <taxon>Gunneridae</taxon>
        <taxon>Pentapetalae</taxon>
        <taxon>asterids</taxon>
        <taxon>lamiids</taxon>
        <taxon>Lamiales</taxon>
        <taxon>Orobanchaceae</taxon>
        <taxon>Pedicularideae</taxon>
        <taxon>Castillejinae</taxon>
        <taxon>Castilleja</taxon>
    </lineage>
</organism>
<feature type="signal peptide" evidence="13">
    <location>
        <begin position="1"/>
        <end position="21"/>
    </location>
</feature>
<dbReference type="InterPro" id="IPR011050">
    <property type="entry name" value="Pectin_lyase_fold/virulence"/>
</dbReference>
<gene>
    <name evidence="15" type="ORF">CASFOL_002654</name>
</gene>
<evidence type="ECO:0000256" key="9">
    <source>
        <dbReference type="ARBA" id="ARBA00023085"/>
    </source>
</evidence>
<evidence type="ECO:0000256" key="3">
    <source>
        <dbReference type="ARBA" id="ARBA00006027"/>
    </source>
</evidence>
<evidence type="ECO:0000256" key="10">
    <source>
        <dbReference type="ARBA" id="ARBA00023316"/>
    </source>
</evidence>
<sequence length="567" mass="62761">MIGKIAVSLVSILLVVGVVIGVVVVVKNNGNDHHDESATTQNSMKMITSICEITDYKQACAGSLESTAKNSSATPKDYILAVVGAPLEEVKKAIEGLAKVNVNNQTDPNDYVGVEDCKDLLEYAIDTLQASVSLVGDKDLHTLEDREHELLSWMSAVYALQTTCRDQIDKPEYKSAVENGMLNATQLTHNAVNVLAELSQVLKLLGVEPQQQQQQPQQPQQQRRRLLLDGTYPTWFKAADRKLLARRGRGGIRPNVVVAKDGSGQFKTIGQAVAAYPANHQGRFIIYVKAGVYNEQVIVDKNKPNIFIYGDGIDRTVVTGDKNFGKKGIKTMHTATFANEATGFVAQGITFKNTAGPEGHQAVAFRSLGDMTAIFDCSFEASQDTLYYQSFRQFYRNCRIYGTVDFIFGKGEAVIQDSEIIVRRPLPNQFNTVTADGREIRKGSNGLVIQNCRIVPDNFLYPIRFKIQTYLGRPWTEQALTVVMQSELGDFIRPEGWKVWDGASNHKTCQMYEYANRGPGAGVRGRNKEFTHFKLLNTAEAGRFTVGSFLAGQQWLPQTGVPYKLGL</sequence>
<evidence type="ECO:0000256" key="8">
    <source>
        <dbReference type="ARBA" id="ARBA00022801"/>
    </source>
</evidence>
<keyword evidence="16" id="KW-1185">Reference proteome</keyword>
<reference evidence="16" key="1">
    <citation type="journal article" date="2024" name="IScience">
        <title>Strigolactones Initiate the Formation of Haustorium-like Structures in Castilleja.</title>
        <authorList>
            <person name="Buerger M."/>
            <person name="Peterson D."/>
            <person name="Chory J."/>
        </authorList>
    </citation>
    <scope>NUCLEOTIDE SEQUENCE [LARGE SCALE GENOMIC DNA]</scope>
</reference>
<dbReference type="CDD" id="cd15798">
    <property type="entry name" value="PMEI-like_3"/>
    <property type="match status" value="1"/>
</dbReference>
<comment type="catalytic activity">
    <reaction evidence="11 13">
        <text>[(1-&gt;4)-alpha-D-galacturonosyl methyl ester](n) + n H2O = [(1-&gt;4)-alpha-D-galacturonosyl](n) + n methanol + n H(+)</text>
        <dbReference type="Rhea" id="RHEA:22380"/>
        <dbReference type="Rhea" id="RHEA-COMP:14570"/>
        <dbReference type="Rhea" id="RHEA-COMP:14573"/>
        <dbReference type="ChEBI" id="CHEBI:15377"/>
        <dbReference type="ChEBI" id="CHEBI:15378"/>
        <dbReference type="ChEBI" id="CHEBI:17790"/>
        <dbReference type="ChEBI" id="CHEBI:140522"/>
        <dbReference type="ChEBI" id="CHEBI:140523"/>
        <dbReference type="EC" id="3.1.1.11"/>
    </reaction>
</comment>
<evidence type="ECO:0000256" key="6">
    <source>
        <dbReference type="ARBA" id="ARBA00022512"/>
    </source>
</evidence>
<dbReference type="Gene3D" id="2.160.20.10">
    <property type="entry name" value="Single-stranded right-handed beta-helix, Pectin lyase-like"/>
    <property type="match status" value="1"/>
</dbReference>
<dbReference type="GO" id="GO:0045490">
    <property type="term" value="P:pectin catabolic process"/>
    <property type="evidence" value="ECO:0007669"/>
    <property type="project" value="UniProtKB-UniRule"/>
</dbReference>
<dbReference type="EC" id="3.1.1.11" evidence="5 13"/>
<evidence type="ECO:0000256" key="7">
    <source>
        <dbReference type="ARBA" id="ARBA00022525"/>
    </source>
</evidence>
<dbReference type="PANTHER" id="PTHR31707">
    <property type="entry name" value="PECTINESTERASE"/>
    <property type="match status" value="1"/>
</dbReference>
<dbReference type="FunFam" id="2.160.20.10:FF:000029">
    <property type="entry name" value="Pectinesterase 4"/>
    <property type="match status" value="1"/>
</dbReference>
<comment type="similarity">
    <text evidence="4">In the C-terminal section; belongs to the pectinesterase family.</text>
</comment>
<keyword evidence="10" id="KW-0961">Cell wall biogenesis/degradation</keyword>
<comment type="similarity">
    <text evidence="3">In the N-terminal section; belongs to the PMEI family.</text>
</comment>
<feature type="chain" id="PRO_5044528635" description="Pectinesterase" evidence="13">
    <location>
        <begin position="22"/>
        <end position="567"/>
    </location>
</feature>
<keyword evidence="8 13" id="KW-0378">Hydrolase</keyword>
<dbReference type="GO" id="GO:0042545">
    <property type="term" value="P:cell wall modification"/>
    <property type="evidence" value="ECO:0007669"/>
    <property type="project" value="UniProtKB-UniRule"/>
</dbReference>
<dbReference type="GO" id="GO:0030599">
    <property type="term" value="F:pectinesterase activity"/>
    <property type="evidence" value="ECO:0007669"/>
    <property type="project" value="UniProtKB-UniRule"/>
</dbReference>
<dbReference type="SUPFAM" id="SSF101148">
    <property type="entry name" value="Plant invertase/pectin methylesterase inhibitor"/>
    <property type="match status" value="1"/>
</dbReference>
<dbReference type="InterPro" id="IPR000070">
    <property type="entry name" value="Pectinesterase_cat"/>
</dbReference>
<dbReference type="InterPro" id="IPR033131">
    <property type="entry name" value="Pectinesterase_Asp_AS"/>
</dbReference>
<dbReference type="InterPro" id="IPR012334">
    <property type="entry name" value="Pectin_lyas_fold"/>
</dbReference>
<accession>A0ABD3EEW9</accession>
<comment type="pathway">
    <text evidence="2 13">Glycan metabolism; pectin degradation; 2-dehydro-3-deoxy-D-gluconate from pectin: step 1/5.</text>
</comment>
<dbReference type="Gene3D" id="1.20.140.40">
    <property type="entry name" value="Invertase/pectin methylesterase inhibitor family protein"/>
    <property type="match status" value="1"/>
</dbReference>
<dbReference type="PROSITE" id="PS00503">
    <property type="entry name" value="PECTINESTERASE_2"/>
    <property type="match status" value="1"/>
</dbReference>
<dbReference type="AlphaFoldDB" id="A0ABD3EEW9"/>
<dbReference type="Pfam" id="PF01095">
    <property type="entry name" value="Pectinesterase"/>
    <property type="match status" value="1"/>
</dbReference>
<comment type="caution">
    <text evidence="15">The sequence shown here is derived from an EMBL/GenBank/DDBJ whole genome shotgun (WGS) entry which is preliminary data.</text>
</comment>
<evidence type="ECO:0000256" key="12">
    <source>
        <dbReference type="PROSITE-ProRule" id="PRU10040"/>
    </source>
</evidence>
<evidence type="ECO:0000256" key="2">
    <source>
        <dbReference type="ARBA" id="ARBA00005184"/>
    </source>
</evidence>
<evidence type="ECO:0000259" key="14">
    <source>
        <dbReference type="SMART" id="SM00856"/>
    </source>
</evidence>
<dbReference type="NCBIfam" id="TIGR01614">
    <property type="entry name" value="PME_inhib"/>
    <property type="match status" value="1"/>
</dbReference>
<keyword evidence="7" id="KW-0964">Secreted</keyword>
<keyword evidence="9 13" id="KW-0063">Aspartyl esterase</keyword>
<evidence type="ECO:0000256" key="1">
    <source>
        <dbReference type="ARBA" id="ARBA00004191"/>
    </source>
</evidence>
<evidence type="ECO:0000256" key="13">
    <source>
        <dbReference type="RuleBase" id="RU000589"/>
    </source>
</evidence>
<dbReference type="Proteomes" id="UP001632038">
    <property type="component" value="Unassembled WGS sequence"/>
</dbReference>
<dbReference type="SMART" id="SM00856">
    <property type="entry name" value="PMEI"/>
    <property type="match status" value="1"/>
</dbReference>
<dbReference type="Pfam" id="PF04043">
    <property type="entry name" value="PMEI"/>
    <property type="match status" value="1"/>
</dbReference>
<dbReference type="InterPro" id="IPR006501">
    <property type="entry name" value="Pectinesterase_inhib_dom"/>
</dbReference>
<protein>
    <recommendedName>
        <fullName evidence="5 13">Pectinesterase</fullName>
        <ecNumber evidence="5 13">3.1.1.11</ecNumber>
    </recommendedName>
</protein>
<evidence type="ECO:0000313" key="16">
    <source>
        <dbReference type="Proteomes" id="UP001632038"/>
    </source>
</evidence>